<accession>A0ABN8YT97</accession>
<reference evidence="1" key="1">
    <citation type="submission" date="2023-04" db="EMBL/GenBank/DDBJ databases">
        <authorList>
            <consortium name="ELIXIR-Norway"/>
        </authorList>
    </citation>
    <scope>NUCLEOTIDE SEQUENCE [LARGE SCALE GENOMIC DNA]</scope>
</reference>
<evidence type="ECO:0000313" key="2">
    <source>
        <dbReference type="Proteomes" id="UP001176941"/>
    </source>
</evidence>
<gene>
    <name evidence="1" type="ORF">MRATA1EN1_LOCUS13774</name>
</gene>
<name>A0ABN8YT97_RANTA</name>
<dbReference type="Proteomes" id="UP001176941">
    <property type="component" value="Chromosome 23"/>
</dbReference>
<keyword evidence="2" id="KW-1185">Reference proteome</keyword>
<proteinExistence type="predicted"/>
<sequence>MSKSIPVWPQLPSNCSFSQRGLREGWVPYYRDSFLTRAHSGVGALLLLVDLRRQEGGCGRYCCGLSHCRVWDLAPDLETELSVPKPLTMHSLLMKEAWTQLVDEEKSQDRGSGRRDAILADLAPAALTAGWPHTGPLTLPVQEQKSCPAELSLPTDF</sequence>
<organism evidence="1 2">
    <name type="scientific">Rangifer tarandus platyrhynchus</name>
    <name type="common">Svalbard reindeer</name>
    <dbReference type="NCBI Taxonomy" id="3082113"/>
    <lineage>
        <taxon>Eukaryota</taxon>
        <taxon>Metazoa</taxon>
        <taxon>Chordata</taxon>
        <taxon>Craniata</taxon>
        <taxon>Vertebrata</taxon>
        <taxon>Euteleostomi</taxon>
        <taxon>Mammalia</taxon>
        <taxon>Eutheria</taxon>
        <taxon>Laurasiatheria</taxon>
        <taxon>Artiodactyla</taxon>
        <taxon>Ruminantia</taxon>
        <taxon>Pecora</taxon>
        <taxon>Cervidae</taxon>
        <taxon>Odocoileinae</taxon>
        <taxon>Rangifer</taxon>
    </lineage>
</organism>
<evidence type="ECO:0000313" key="1">
    <source>
        <dbReference type="EMBL" id="CAI9164812.1"/>
    </source>
</evidence>
<protein>
    <submittedName>
        <fullName evidence="1">Uncharacterized protein</fullName>
    </submittedName>
</protein>
<dbReference type="EMBL" id="OX459959">
    <property type="protein sequence ID" value="CAI9164812.1"/>
    <property type="molecule type" value="Genomic_DNA"/>
</dbReference>